<dbReference type="SMART" id="SM00020">
    <property type="entry name" value="Tryp_SPc"/>
    <property type="match status" value="1"/>
</dbReference>
<reference evidence="5" key="1">
    <citation type="submission" date="2013-05" db="EMBL/GenBank/DDBJ databases">
        <authorList>
            <person name="Yim A.K.Y."/>
            <person name="Chan T.F."/>
            <person name="Ji K.M."/>
            <person name="Liu X.Y."/>
            <person name="Zhou J.W."/>
            <person name="Li R.Q."/>
            <person name="Yang K.Y."/>
            <person name="Li J."/>
            <person name="Li M."/>
            <person name="Law P.T.W."/>
            <person name="Wu Y.L."/>
            <person name="Cai Z.L."/>
            <person name="Qin H."/>
            <person name="Bao Y."/>
            <person name="Leung R.K.K."/>
            <person name="Ng P.K.S."/>
            <person name="Zou J."/>
            <person name="Zhong X.J."/>
            <person name="Ran P.X."/>
            <person name="Zhong N.S."/>
            <person name="Liu Z.G."/>
            <person name="Tsui S.K.W."/>
        </authorList>
    </citation>
    <scope>NUCLEOTIDE SEQUENCE</scope>
    <source>
        <strain evidence="5">Derf</strain>
        <tissue evidence="5">Whole organism</tissue>
    </source>
</reference>
<evidence type="ECO:0000259" key="4">
    <source>
        <dbReference type="PROSITE" id="PS50240"/>
    </source>
</evidence>
<evidence type="ECO:0000313" key="5">
    <source>
        <dbReference type="EMBL" id="KAH9507123.1"/>
    </source>
</evidence>
<dbReference type="InterPro" id="IPR043504">
    <property type="entry name" value="Peptidase_S1_PA_chymotrypsin"/>
</dbReference>
<keyword evidence="2" id="KW-0645">Protease</keyword>
<sequence length="335" mass="37645">MQVMAATIFIVIILLFCFYSCPSSSSSSSPMMNNWKRIVGGEHVSIDVVPWQALIQQHLSLSDDTTTTTIQCGAVLIDPMWILSASHCIQQPWYRYPIDVYFGLTNITATIIRQSTIRSVKRVFDPAKYDPQLSGDLILLQLNESIIIGETIQPIYLPESDENFDYHIGTVSGYGSTLFQKTFKPANILHMIQVPILPTSSCIELYKKAFKDGATTTNVAMEFIRNKKLICAGYKQGGYDACIGDSGGPLAVCVDDWMMTMAMKRSISMNRLLLTRLYPIERQPQQQRQRQCNGKWKLAGIISIGYRCAEPSIPGLYIDITVYANWIRSIIHSST</sequence>
<evidence type="ECO:0000256" key="1">
    <source>
        <dbReference type="ARBA" id="ARBA00023157"/>
    </source>
</evidence>
<dbReference type="PANTHER" id="PTHR24252:SF7">
    <property type="entry name" value="HYALIN"/>
    <property type="match status" value="1"/>
</dbReference>
<dbReference type="PROSITE" id="PS00135">
    <property type="entry name" value="TRYPSIN_SER"/>
    <property type="match status" value="1"/>
</dbReference>
<dbReference type="PROSITE" id="PS00134">
    <property type="entry name" value="TRYPSIN_HIS"/>
    <property type="match status" value="1"/>
</dbReference>
<dbReference type="Pfam" id="PF00089">
    <property type="entry name" value="Trypsin"/>
    <property type="match status" value="2"/>
</dbReference>
<dbReference type="EMBL" id="ASGP02000005">
    <property type="protein sequence ID" value="KAH9507123.1"/>
    <property type="molecule type" value="Genomic_DNA"/>
</dbReference>
<keyword evidence="3" id="KW-0732">Signal</keyword>
<keyword evidence="1" id="KW-1015">Disulfide bond</keyword>
<dbReference type="InterPro" id="IPR001254">
    <property type="entry name" value="Trypsin_dom"/>
</dbReference>
<dbReference type="PROSITE" id="PS50240">
    <property type="entry name" value="TRYPSIN_DOM"/>
    <property type="match status" value="1"/>
</dbReference>
<comment type="caution">
    <text evidence="5">The sequence shown here is derived from an EMBL/GenBank/DDBJ whole genome shotgun (WGS) entry which is preliminary data.</text>
</comment>
<evidence type="ECO:0000256" key="3">
    <source>
        <dbReference type="SAM" id="SignalP"/>
    </source>
</evidence>
<dbReference type="CDD" id="cd00190">
    <property type="entry name" value="Tryp_SPc"/>
    <property type="match status" value="1"/>
</dbReference>
<dbReference type="GO" id="GO:0004252">
    <property type="term" value="F:serine-type endopeptidase activity"/>
    <property type="evidence" value="ECO:0007669"/>
    <property type="project" value="InterPro"/>
</dbReference>
<organism evidence="5 6">
    <name type="scientific">Dermatophagoides farinae</name>
    <name type="common">American house dust mite</name>
    <dbReference type="NCBI Taxonomy" id="6954"/>
    <lineage>
        <taxon>Eukaryota</taxon>
        <taxon>Metazoa</taxon>
        <taxon>Ecdysozoa</taxon>
        <taxon>Arthropoda</taxon>
        <taxon>Chelicerata</taxon>
        <taxon>Arachnida</taxon>
        <taxon>Acari</taxon>
        <taxon>Acariformes</taxon>
        <taxon>Sarcoptiformes</taxon>
        <taxon>Astigmata</taxon>
        <taxon>Psoroptidia</taxon>
        <taxon>Analgoidea</taxon>
        <taxon>Pyroglyphidae</taxon>
        <taxon>Dermatophagoidinae</taxon>
        <taxon>Dermatophagoides</taxon>
    </lineage>
</organism>
<gene>
    <name evidence="5" type="primary">PRSS8</name>
    <name evidence="5" type="ORF">DERF_011822</name>
</gene>
<dbReference type="PRINTS" id="PR00722">
    <property type="entry name" value="CHYMOTRYPSIN"/>
</dbReference>
<dbReference type="PANTHER" id="PTHR24252">
    <property type="entry name" value="ACROSIN-RELATED"/>
    <property type="match status" value="1"/>
</dbReference>
<dbReference type="OrthoDB" id="546450at2759"/>
<feature type="domain" description="Peptidase S1" evidence="4">
    <location>
        <begin position="38"/>
        <end position="332"/>
    </location>
</feature>
<dbReference type="InterPro" id="IPR001314">
    <property type="entry name" value="Peptidase_S1A"/>
</dbReference>
<dbReference type="InterPro" id="IPR033116">
    <property type="entry name" value="TRYPSIN_SER"/>
</dbReference>
<proteinExistence type="predicted"/>
<keyword evidence="2" id="KW-0378">Hydrolase</keyword>
<keyword evidence="2" id="KW-0720">Serine protease</keyword>
<feature type="signal peptide" evidence="3">
    <location>
        <begin position="1"/>
        <end position="25"/>
    </location>
</feature>
<dbReference type="AlphaFoldDB" id="A0A922HSX7"/>
<dbReference type="GO" id="GO:0006508">
    <property type="term" value="P:proteolysis"/>
    <property type="evidence" value="ECO:0007669"/>
    <property type="project" value="UniProtKB-KW"/>
</dbReference>
<dbReference type="InterPro" id="IPR018114">
    <property type="entry name" value="TRYPSIN_HIS"/>
</dbReference>
<feature type="chain" id="PRO_5037886603" evidence="3">
    <location>
        <begin position="26"/>
        <end position="335"/>
    </location>
</feature>
<evidence type="ECO:0000313" key="6">
    <source>
        <dbReference type="Proteomes" id="UP000790347"/>
    </source>
</evidence>
<dbReference type="InterPro" id="IPR009003">
    <property type="entry name" value="Peptidase_S1_PA"/>
</dbReference>
<keyword evidence="6" id="KW-1185">Reference proteome</keyword>
<accession>A0A922HSX7</accession>
<reference evidence="5" key="2">
    <citation type="journal article" date="2022" name="Res Sq">
        <title>Comparative Genomics Reveals Insights into the Divergent Evolution of Astigmatic Mites and Household Pest Adaptations.</title>
        <authorList>
            <person name="Xiong Q."/>
            <person name="Wan A.T.-Y."/>
            <person name="Liu X.-Y."/>
            <person name="Fung C.S.-H."/>
            <person name="Xiao X."/>
            <person name="Malainual N."/>
            <person name="Hou J."/>
            <person name="Wang L."/>
            <person name="Wang M."/>
            <person name="Yang K."/>
            <person name="Cui Y."/>
            <person name="Leung E."/>
            <person name="Nong W."/>
            <person name="Shin S.-K."/>
            <person name="Au S."/>
            <person name="Jeong K.Y."/>
            <person name="Chew F.T."/>
            <person name="Hui J."/>
            <person name="Leung T.F."/>
            <person name="Tungtrongchitr A."/>
            <person name="Zhong N."/>
            <person name="Liu Z."/>
            <person name="Tsui S."/>
        </authorList>
    </citation>
    <scope>NUCLEOTIDE SEQUENCE</scope>
    <source>
        <strain evidence="5">Derf</strain>
        <tissue evidence="5">Whole organism</tissue>
    </source>
</reference>
<dbReference type="Gene3D" id="2.40.10.10">
    <property type="entry name" value="Trypsin-like serine proteases"/>
    <property type="match status" value="1"/>
</dbReference>
<protein>
    <submittedName>
        <fullName evidence="5">Peptidase S1</fullName>
    </submittedName>
</protein>
<name>A0A922HSX7_DERFA</name>
<evidence type="ECO:0000256" key="2">
    <source>
        <dbReference type="RuleBase" id="RU363034"/>
    </source>
</evidence>
<dbReference type="SUPFAM" id="SSF50494">
    <property type="entry name" value="Trypsin-like serine proteases"/>
    <property type="match status" value="1"/>
</dbReference>
<dbReference type="Proteomes" id="UP000790347">
    <property type="component" value="Unassembled WGS sequence"/>
</dbReference>